<reference evidence="2" key="1">
    <citation type="submission" date="2020-11" db="EMBL/GenBank/DDBJ databases">
        <title>Nocardioides sp. CBS4Y-1, whole genome shotgun sequence.</title>
        <authorList>
            <person name="Tuo L."/>
        </authorList>
    </citation>
    <scope>NUCLEOTIDE SEQUENCE</scope>
    <source>
        <strain evidence="2">CBS4Y-1</strain>
    </source>
</reference>
<dbReference type="InterPro" id="IPR002575">
    <property type="entry name" value="Aminoglycoside_PTrfase"/>
</dbReference>
<dbReference type="EMBL" id="JADIVZ010000003">
    <property type="protein sequence ID" value="MBF4161914.1"/>
    <property type="molecule type" value="Genomic_DNA"/>
</dbReference>
<dbReference type="PANTHER" id="PTHR21310">
    <property type="entry name" value="AMINOGLYCOSIDE PHOSPHOTRANSFERASE-RELATED-RELATED"/>
    <property type="match status" value="1"/>
</dbReference>
<dbReference type="SUPFAM" id="SSF56112">
    <property type="entry name" value="Protein kinase-like (PK-like)"/>
    <property type="match status" value="1"/>
</dbReference>
<dbReference type="PANTHER" id="PTHR21310:SF15">
    <property type="entry name" value="AMINOGLYCOSIDE PHOSPHOTRANSFERASE DOMAIN-CONTAINING PROTEIN"/>
    <property type="match status" value="1"/>
</dbReference>
<accession>A0A930V2B7</accession>
<dbReference type="InterPro" id="IPR051678">
    <property type="entry name" value="AGP_Transferase"/>
</dbReference>
<keyword evidence="3" id="KW-1185">Reference proteome</keyword>
<dbReference type="AlphaFoldDB" id="A0A930V2B7"/>
<evidence type="ECO:0000313" key="2">
    <source>
        <dbReference type="EMBL" id="MBF4161914.1"/>
    </source>
</evidence>
<organism evidence="2 3">
    <name type="scientific">Nocardioides acrostichi</name>
    <dbReference type="NCBI Taxonomy" id="2784339"/>
    <lineage>
        <taxon>Bacteria</taxon>
        <taxon>Bacillati</taxon>
        <taxon>Actinomycetota</taxon>
        <taxon>Actinomycetes</taxon>
        <taxon>Propionibacteriales</taxon>
        <taxon>Nocardioidaceae</taxon>
        <taxon>Nocardioides</taxon>
    </lineage>
</organism>
<dbReference type="Pfam" id="PF01636">
    <property type="entry name" value="APH"/>
    <property type="match status" value="1"/>
</dbReference>
<feature type="domain" description="Aminoglycoside phosphotransferase" evidence="1">
    <location>
        <begin position="22"/>
        <end position="275"/>
    </location>
</feature>
<dbReference type="Proteomes" id="UP000656804">
    <property type="component" value="Unassembled WGS sequence"/>
</dbReference>
<name>A0A930V2B7_9ACTN</name>
<proteinExistence type="predicted"/>
<evidence type="ECO:0000313" key="3">
    <source>
        <dbReference type="Proteomes" id="UP000656804"/>
    </source>
</evidence>
<gene>
    <name evidence="2" type="ORF">ISG29_09435</name>
</gene>
<protein>
    <submittedName>
        <fullName evidence="2">Aminoglycoside phosphotransferase family protein</fullName>
    </submittedName>
</protein>
<evidence type="ECO:0000259" key="1">
    <source>
        <dbReference type="Pfam" id="PF01636"/>
    </source>
</evidence>
<sequence length="325" mass="33897">MGSPYGVRGLAWEDRAMLDADLIPLAGGWSGRTFLAQAGEERTVVRLYPPEPIDAPARDAAVLAYARQVLAGVAEVPAVLEVRAGDAGRDRPGLVVTPFLPGERGDLVTPGLADDALVALAERLADVLDALSGSRQPRTGVFADATLTLDPLPEPFDGDGLPDLLDVLAPALVTHVGERALAGLAPVCRRAQDLLDDDLAARPGACLVHSDLNPKNLLLGPAGADGGDPALVVLDWEYAHAGGRWTDPGNLLRFERREAFVDALAGRLAADRGLPASEVLDLARAADLTALLELASRAEANPVATRAADRLRTIAETGDLHASGG</sequence>
<dbReference type="RefSeq" id="WP_194503158.1">
    <property type="nucleotide sequence ID" value="NZ_JADIVZ010000003.1"/>
</dbReference>
<dbReference type="InterPro" id="IPR011009">
    <property type="entry name" value="Kinase-like_dom_sf"/>
</dbReference>
<comment type="caution">
    <text evidence="2">The sequence shown here is derived from an EMBL/GenBank/DDBJ whole genome shotgun (WGS) entry which is preliminary data.</text>
</comment>
<dbReference type="Gene3D" id="3.90.1200.10">
    <property type="match status" value="1"/>
</dbReference>